<evidence type="ECO:0000256" key="2">
    <source>
        <dbReference type="SAM" id="MobiDB-lite"/>
    </source>
</evidence>
<dbReference type="RefSeq" id="WP_336546180.1">
    <property type="nucleotide sequence ID" value="NZ_JBBBDM010000019.1"/>
</dbReference>
<gene>
    <name evidence="3" type="ORF">V8201_18195</name>
</gene>
<feature type="coiled-coil region" evidence="1">
    <location>
        <begin position="140"/>
        <end position="167"/>
    </location>
</feature>
<sequence>MSILNFVTQEQLDGLDDDPRMAFMELVNVAQRSLSSQLSRFSGNDEGEWRDMEDLRHSFMNVILAASRRYEIEPFASMDVPRINDDLNFRQFKSDLDHYVTQLVLDNSLQARKDAVAILPKSKDKIRGYISALRKCLENANMTEAKRSALLKRLDELERELEKRRANMLLVAKLAFEVLAIPGSVWASAEVATKLIANISQQVDVSREADQAARSLIQSGPVPALMPPRKSSPPPPPPSRGGFVDDFDDDVPF</sequence>
<dbReference type="Proteomes" id="UP001367771">
    <property type="component" value="Unassembled WGS sequence"/>
</dbReference>
<organism evidence="3 4">
    <name type="scientific">Sphingomonas kyungheensis</name>
    <dbReference type="NCBI Taxonomy" id="1069987"/>
    <lineage>
        <taxon>Bacteria</taxon>
        <taxon>Pseudomonadati</taxon>
        <taxon>Pseudomonadota</taxon>
        <taxon>Alphaproteobacteria</taxon>
        <taxon>Sphingomonadales</taxon>
        <taxon>Sphingomonadaceae</taxon>
        <taxon>Sphingomonas</taxon>
    </lineage>
</organism>
<comment type="caution">
    <text evidence="3">The sequence shown here is derived from an EMBL/GenBank/DDBJ whole genome shotgun (WGS) entry which is preliminary data.</text>
</comment>
<protein>
    <submittedName>
        <fullName evidence="3">Uncharacterized protein</fullName>
    </submittedName>
</protein>
<evidence type="ECO:0000313" key="4">
    <source>
        <dbReference type="Proteomes" id="UP001367771"/>
    </source>
</evidence>
<feature type="compositionally biased region" description="Pro residues" evidence="2">
    <location>
        <begin position="224"/>
        <end position="239"/>
    </location>
</feature>
<keyword evidence="1" id="KW-0175">Coiled coil</keyword>
<name>A0ABU8H7K2_9SPHN</name>
<dbReference type="EMBL" id="JBBBDM010000019">
    <property type="protein sequence ID" value="MEI5689027.1"/>
    <property type="molecule type" value="Genomic_DNA"/>
</dbReference>
<evidence type="ECO:0000256" key="1">
    <source>
        <dbReference type="SAM" id="Coils"/>
    </source>
</evidence>
<reference evidence="3 4" key="1">
    <citation type="journal article" date="2013" name="Int. J. Syst. Evol. Microbiol.">
        <title>Sphingomonas kyungheensis sp. nov., a bacterium with ginsenoside-converting activity isolated from soil of a ginseng field.</title>
        <authorList>
            <person name="Son H.M."/>
            <person name="Yang J.E."/>
            <person name="Park Y."/>
            <person name="Han C.K."/>
            <person name="Kim S.G."/>
            <person name="Kook M."/>
            <person name="Yi T.H."/>
        </authorList>
    </citation>
    <scope>NUCLEOTIDE SEQUENCE [LARGE SCALE GENOMIC DNA]</scope>
    <source>
        <strain evidence="3 4">LMG 26582</strain>
    </source>
</reference>
<keyword evidence="4" id="KW-1185">Reference proteome</keyword>
<accession>A0ABU8H7K2</accession>
<feature type="region of interest" description="Disordered" evidence="2">
    <location>
        <begin position="210"/>
        <end position="253"/>
    </location>
</feature>
<proteinExistence type="predicted"/>
<evidence type="ECO:0000313" key="3">
    <source>
        <dbReference type="EMBL" id="MEI5689027.1"/>
    </source>
</evidence>